<comment type="caution">
    <text evidence="3">The sequence shown here is derived from an EMBL/GenBank/DDBJ whole genome shotgun (WGS) entry which is preliminary data.</text>
</comment>
<dbReference type="RefSeq" id="WP_379754379.1">
    <property type="nucleotide sequence ID" value="NZ_JBHRSQ010000007.1"/>
</dbReference>
<reference evidence="4" key="1">
    <citation type="journal article" date="2019" name="Int. J. Syst. Evol. Microbiol.">
        <title>The Global Catalogue of Microorganisms (GCM) 10K type strain sequencing project: providing services to taxonomists for standard genome sequencing and annotation.</title>
        <authorList>
            <consortium name="The Broad Institute Genomics Platform"/>
            <consortium name="The Broad Institute Genome Sequencing Center for Infectious Disease"/>
            <person name="Wu L."/>
            <person name="Ma J."/>
        </authorList>
    </citation>
    <scope>NUCLEOTIDE SEQUENCE [LARGE SCALE GENOMIC DNA]</scope>
    <source>
        <strain evidence="4">KCTC 52660</strain>
    </source>
</reference>
<accession>A0ABV7B208</accession>
<sequence>MTDSRDPRRDPRRDPHDNPAWRTAQAWQQRARQTQGSGLLGSLKMLLAWLLFGAMMIIAMVLGLFLLLLGWALMPLMRYRLKKRVDKMRADQAEDVGHGSHAYRTEYRETRYHETHSPEGNHREQQVLEGDYSVKDSERRSD</sequence>
<dbReference type="Proteomes" id="UP001595386">
    <property type="component" value="Unassembled WGS sequence"/>
</dbReference>
<evidence type="ECO:0000313" key="4">
    <source>
        <dbReference type="Proteomes" id="UP001595386"/>
    </source>
</evidence>
<evidence type="ECO:0000313" key="3">
    <source>
        <dbReference type="EMBL" id="MFC2990973.1"/>
    </source>
</evidence>
<gene>
    <name evidence="3" type="ORF">ACFODV_02880</name>
</gene>
<proteinExistence type="predicted"/>
<evidence type="ECO:0008006" key="5">
    <source>
        <dbReference type="Google" id="ProtNLM"/>
    </source>
</evidence>
<protein>
    <recommendedName>
        <fullName evidence="5">DUF3742 domain-containing protein</fullName>
    </recommendedName>
</protein>
<feature type="transmembrane region" description="Helical" evidence="2">
    <location>
        <begin position="46"/>
        <end position="74"/>
    </location>
</feature>
<evidence type="ECO:0000256" key="2">
    <source>
        <dbReference type="SAM" id="Phobius"/>
    </source>
</evidence>
<keyword evidence="4" id="KW-1185">Reference proteome</keyword>
<feature type="region of interest" description="Disordered" evidence="1">
    <location>
        <begin position="90"/>
        <end position="142"/>
    </location>
</feature>
<dbReference type="EMBL" id="JBHRSQ010000007">
    <property type="protein sequence ID" value="MFC2990973.1"/>
    <property type="molecule type" value="Genomic_DNA"/>
</dbReference>
<evidence type="ECO:0000256" key="1">
    <source>
        <dbReference type="SAM" id="MobiDB-lite"/>
    </source>
</evidence>
<feature type="region of interest" description="Disordered" evidence="1">
    <location>
        <begin position="1"/>
        <end position="22"/>
    </location>
</feature>
<keyword evidence="2" id="KW-0812">Transmembrane</keyword>
<organism evidence="3 4">
    <name type="scientific">Halomonas tibetensis</name>
    <dbReference type="NCBI Taxonomy" id="2259590"/>
    <lineage>
        <taxon>Bacteria</taxon>
        <taxon>Pseudomonadati</taxon>
        <taxon>Pseudomonadota</taxon>
        <taxon>Gammaproteobacteria</taxon>
        <taxon>Oceanospirillales</taxon>
        <taxon>Halomonadaceae</taxon>
        <taxon>Halomonas</taxon>
    </lineage>
</organism>
<name>A0ABV7B208_9GAMM</name>
<feature type="compositionally biased region" description="Basic and acidic residues" evidence="1">
    <location>
        <begin position="1"/>
        <end position="19"/>
    </location>
</feature>
<keyword evidence="2" id="KW-0472">Membrane</keyword>
<keyword evidence="2" id="KW-1133">Transmembrane helix</keyword>